<dbReference type="PANTHER" id="PTHR31636">
    <property type="entry name" value="OSJNBA0084A10.13 PROTEIN-RELATED"/>
    <property type="match status" value="1"/>
</dbReference>
<dbReference type="PROSITE" id="PS50985">
    <property type="entry name" value="GRAS"/>
    <property type="match status" value="1"/>
</dbReference>
<gene>
    <name evidence="4" type="ORF">Cni_G12739</name>
</gene>
<reference evidence="4 5" key="1">
    <citation type="submission" date="2023-10" db="EMBL/GenBank/DDBJ databases">
        <title>Chromosome-scale genome assembly provides insights into flower coloration mechanisms of Canna indica.</title>
        <authorList>
            <person name="Li C."/>
        </authorList>
    </citation>
    <scope>NUCLEOTIDE SEQUENCE [LARGE SCALE GENOMIC DNA]</scope>
    <source>
        <tissue evidence="4">Flower</tissue>
    </source>
</reference>
<comment type="caution">
    <text evidence="3">Lacks conserved residue(s) required for the propagation of feature annotation.</text>
</comment>
<dbReference type="Proteomes" id="UP001327560">
    <property type="component" value="Chromosome 4"/>
</dbReference>
<dbReference type="EMBL" id="CP136893">
    <property type="protein sequence ID" value="WOL04018.1"/>
    <property type="molecule type" value="Genomic_DNA"/>
</dbReference>
<comment type="similarity">
    <text evidence="3">Belongs to the GRAS family.</text>
</comment>
<evidence type="ECO:0000256" key="1">
    <source>
        <dbReference type="ARBA" id="ARBA00023015"/>
    </source>
</evidence>
<feature type="short sequence motif" description="LxCxE motif" evidence="3">
    <location>
        <begin position="55"/>
        <end position="59"/>
    </location>
</feature>
<evidence type="ECO:0000256" key="2">
    <source>
        <dbReference type="ARBA" id="ARBA00023163"/>
    </source>
</evidence>
<feature type="region of interest" description="SAW" evidence="3">
    <location>
        <begin position="310"/>
        <end position="318"/>
    </location>
</feature>
<evidence type="ECO:0000313" key="4">
    <source>
        <dbReference type="EMBL" id="WOL04018.1"/>
    </source>
</evidence>
<dbReference type="AlphaFoldDB" id="A0AAQ3QCF6"/>
<keyword evidence="2" id="KW-0804">Transcription</keyword>
<name>A0AAQ3QCF6_9LILI</name>
<keyword evidence="1" id="KW-0805">Transcription regulation</keyword>
<evidence type="ECO:0000313" key="5">
    <source>
        <dbReference type="Proteomes" id="UP001327560"/>
    </source>
</evidence>
<organism evidence="4 5">
    <name type="scientific">Canna indica</name>
    <name type="common">Indian-shot</name>
    <dbReference type="NCBI Taxonomy" id="4628"/>
    <lineage>
        <taxon>Eukaryota</taxon>
        <taxon>Viridiplantae</taxon>
        <taxon>Streptophyta</taxon>
        <taxon>Embryophyta</taxon>
        <taxon>Tracheophyta</taxon>
        <taxon>Spermatophyta</taxon>
        <taxon>Magnoliopsida</taxon>
        <taxon>Liliopsida</taxon>
        <taxon>Zingiberales</taxon>
        <taxon>Cannaceae</taxon>
        <taxon>Canna</taxon>
    </lineage>
</organism>
<evidence type="ECO:0008006" key="6">
    <source>
        <dbReference type="Google" id="ProtNLM"/>
    </source>
</evidence>
<accession>A0AAQ3QCF6</accession>
<proteinExistence type="inferred from homology"/>
<feature type="short sequence motif" description="LXXLL motif" evidence="3">
    <location>
        <begin position="211"/>
        <end position="215"/>
    </location>
</feature>
<sequence>MRTCSSSSSSSPGGIASGVTRLSTENASSAKSARALPVVVVDTQETRIRLVHALLACPEAVQQENFKAANALVKEISMLAATQGGPMRKVAGYFAEAIARRIYCRCPRPGLDCAALDSPALDNLLHMHFYKSCPYLKPPQADHSNALQQVGYKLAVLAKNIGIEFQFRGFVAASLANLEPRMLLKLESGNKGDRGNDGEEEAVAVNFVIELHRLLARLGVVKKVLGTVRALRSRIVTVVEEEANHNRRTFLERFTEALHYYSNMFDSLESGEAETAETAEGEMVSAAEEQQQHRAMAEAYLGRQICNVVACEGTERTK</sequence>
<keyword evidence="5" id="KW-1185">Reference proteome</keyword>
<protein>
    <recommendedName>
        <fullName evidence="6">DELLA protein</fullName>
    </recommendedName>
</protein>
<feature type="region of interest" description="Leucine repeat II (LRII)" evidence="3">
    <location>
        <begin position="149"/>
        <end position="181"/>
    </location>
</feature>
<dbReference type="InterPro" id="IPR005202">
    <property type="entry name" value="TF_GRAS"/>
</dbReference>
<evidence type="ECO:0000256" key="3">
    <source>
        <dbReference type="PROSITE-ProRule" id="PRU01191"/>
    </source>
</evidence>
<dbReference type="Pfam" id="PF03514">
    <property type="entry name" value="GRAS"/>
    <property type="match status" value="2"/>
</dbReference>